<organism evidence="1 2">
    <name type="scientific">Klebsormidium nitens</name>
    <name type="common">Green alga</name>
    <name type="synonym">Ulothrix nitens</name>
    <dbReference type="NCBI Taxonomy" id="105231"/>
    <lineage>
        <taxon>Eukaryota</taxon>
        <taxon>Viridiplantae</taxon>
        <taxon>Streptophyta</taxon>
        <taxon>Klebsormidiophyceae</taxon>
        <taxon>Klebsormidiales</taxon>
        <taxon>Klebsormidiaceae</taxon>
        <taxon>Klebsormidium</taxon>
    </lineage>
</organism>
<accession>A0A1Y1HM34</accession>
<keyword evidence="2" id="KW-1185">Reference proteome</keyword>
<evidence type="ECO:0000313" key="1">
    <source>
        <dbReference type="EMBL" id="GAQ78051.1"/>
    </source>
</evidence>
<evidence type="ECO:0008006" key="3">
    <source>
        <dbReference type="Google" id="ProtNLM"/>
    </source>
</evidence>
<dbReference type="OMA" id="LRLANEW"/>
<dbReference type="InterPro" id="IPR051345">
    <property type="entry name" value="Importin_beta-like_NTR"/>
</dbReference>
<dbReference type="Proteomes" id="UP000054558">
    <property type="component" value="Unassembled WGS sequence"/>
</dbReference>
<dbReference type="Gene3D" id="1.25.10.10">
    <property type="entry name" value="Leucine-rich Repeat Variant"/>
    <property type="match status" value="1"/>
</dbReference>
<gene>
    <name evidence="1" type="ORF">KFL_000070210</name>
</gene>
<dbReference type="GO" id="GO:0005737">
    <property type="term" value="C:cytoplasm"/>
    <property type="evidence" value="ECO:0000318"/>
    <property type="project" value="GO_Central"/>
</dbReference>
<dbReference type="InterPro" id="IPR011989">
    <property type="entry name" value="ARM-like"/>
</dbReference>
<dbReference type="SUPFAM" id="SSF48371">
    <property type="entry name" value="ARM repeat"/>
    <property type="match status" value="1"/>
</dbReference>
<proteinExistence type="predicted"/>
<protein>
    <recommendedName>
        <fullName evidence="3">Exportin-1/Importin-beta-like domain-containing protein</fullName>
    </recommendedName>
</protein>
<dbReference type="PANTHER" id="PTHR12363:SF54">
    <property type="entry name" value="NUCLEAR TRANSPORT RECEPTOR"/>
    <property type="match status" value="1"/>
</dbReference>
<dbReference type="EMBL" id="DF236956">
    <property type="protein sequence ID" value="GAQ78051.1"/>
    <property type="molecule type" value="Genomic_DNA"/>
</dbReference>
<evidence type="ECO:0000313" key="2">
    <source>
        <dbReference type="Proteomes" id="UP000054558"/>
    </source>
</evidence>
<dbReference type="OrthoDB" id="2016913at2759"/>
<dbReference type="AlphaFoldDB" id="A0A1Y1HM34"/>
<dbReference type="InterPro" id="IPR016024">
    <property type="entry name" value="ARM-type_fold"/>
</dbReference>
<dbReference type="PANTHER" id="PTHR12363">
    <property type="entry name" value="TRANSPORTIN 3 AND IMPORTIN 13"/>
    <property type="match status" value="1"/>
</dbReference>
<sequence length="1007" mass="105907">MMAQGQEATELQAMVSQAGNAILTLLRDGNAENRSQANAWLASLAVRPEAWPITVALSLQSYDAANQDIHFFALNMLLHKVRSDNGHQQFSVDQKADVYYKLLDALPRAGNDLVRARMSIVIAAIAAVSGAEACYELIETATSTTKLGGLGVLSLEVLTSLAEETVLRSKAHQWEVVEAMQECSSNVLKYLWQFVSSTTDPACIAKAFLCLDRWRHAGITLSELPPSFLAALLESLKAPNEAMFDAAVMVLSDLVREVDVLPLRESAIRSVLTGTLAARAHLQAQSGLDDDSREKRAYGLCVLGSAIGAAEAPFLCRGGSDAVALVEWLVDATADGADGLGFDGAALALEAWPKMAAVPRSKRIPQFQVPLFEAVLQAIVRISSFPPDFTSWDDSDLERDDFFHFRESSATDSLAACHKELGTAILRHVSSMLHQGSTWQLKEAGLFVARAISPAVCTAAMGAGLNGVLGAAGGEDEQGVSAAFVTSLYENLPKALEGTPLHPLLTAAACQAVEAYSPFAALKTNLLEVGITYAVMALSSQEARGPAAAALRALCIIAVPGLAATHPEALAPLLGACEQAAAIMGSGGELKTDERIALAEAMAAVAGALPPPHSEEAVRRLAGPAIMSCGQLADAKARSMGMSATLAGDLRVLSAIIGCANPVPGKAHPALGTLQDAWPVLGAIATNWANDSAVAAAICGLWGVVARHVGTVLLPVTLEVVSKVVSMYRTHLEPGSLDCLAEIIALHGPSASPDLQAALSSTLADVQASLPILLGSLAASEDTAEGSPSKRLARSGSDAVSGLVVSPKEPLEALRAVCQLARALLRCLPRVLLPQPAFLELLRCASECLRRPEMEPALSAAAFLTESIAGGPSTAGRQPGEPNWGLPQELRGNVDAAVGQLGQRLVEELLTAIASSSRPAALLEPLAETLYALRCQYRQATQAAISAVLRSPAFPARPGTLSTPGKERFVEAVVREPAQPKRRFTELIMDFSRVCNGQAPMEILQGY</sequence>
<dbReference type="GO" id="GO:0006606">
    <property type="term" value="P:protein import into nucleus"/>
    <property type="evidence" value="ECO:0000318"/>
    <property type="project" value="GO_Central"/>
</dbReference>
<dbReference type="STRING" id="105231.A0A1Y1HM34"/>
<name>A0A1Y1HM34_KLENI</name>
<reference evidence="1 2" key="1">
    <citation type="journal article" date="2014" name="Nat. Commun.">
        <title>Klebsormidium flaccidum genome reveals primary factors for plant terrestrial adaptation.</title>
        <authorList>
            <person name="Hori K."/>
            <person name="Maruyama F."/>
            <person name="Fujisawa T."/>
            <person name="Togashi T."/>
            <person name="Yamamoto N."/>
            <person name="Seo M."/>
            <person name="Sato S."/>
            <person name="Yamada T."/>
            <person name="Mori H."/>
            <person name="Tajima N."/>
            <person name="Moriyama T."/>
            <person name="Ikeuchi M."/>
            <person name="Watanabe M."/>
            <person name="Wada H."/>
            <person name="Kobayashi K."/>
            <person name="Saito M."/>
            <person name="Masuda T."/>
            <person name="Sasaki-Sekimoto Y."/>
            <person name="Mashiguchi K."/>
            <person name="Awai K."/>
            <person name="Shimojima M."/>
            <person name="Masuda S."/>
            <person name="Iwai M."/>
            <person name="Nobusawa T."/>
            <person name="Narise T."/>
            <person name="Kondo S."/>
            <person name="Saito H."/>
            <person name="Sato R."/>
            <person name="Murakawa M."/>
            <person name="Ihara Y."/>
            <person name="Oshima-Yamada Y."/>
            <person name="Ohtaka K."/>
            <person name="Satoh M."/>
            <person name="Sonobe K."/>
            <person name="Ishii M."/>
            <person name="Ohtani R."/>
            <person name="Kanamori-Sato M."/>
            <person name="Honoki R."/>
            <person name="Miyazaki D."/>
            <person name="Mochizuki H."/>
            <person name="Umetsu J."/>
            <person name="Higashi K."/>
            <person name="Shibata D."/>
            <person name="Kamiya Y."/>
            <person name="Sato N."/>
            <person name="Nakamura Y."/>
            <person name="Tabata S."/>
            <person name="Ida S."/>
            <person name="Kurokawa K."/>
            <person name="Ohta H."/>
        </authorList>
    </citation>
    <scope>NUCLEOTIDE SEQUENCE [LARGE SCALE GENOMIC DNA]</scope>
    <source>
        <strain evidence="1 2">NIES-2285</strain>
    </source>
</reference>